<feature type="domain" description="Gcp-like" evidence="1">
    <location>
        <begin position="36"/>
        <end position="125"/>
    </location>
</feature>
<organism evidence="2 3">
    <name type="scientific">Paroceanicella profunda</name>
    <dbReference type="NCBI Taxonomy" id="2579971"/>
    <lineage>
        <taxon>Bacteria</taxon>
        <taxon>Pseudomonadati</taxon>
        <taxon>Pseudomonadota</taxon>
        <taxon>Alphaproteobacteria</taxon>
        <taxon>Rhodobacterales</taxon>
        <taxon>Paracoccaceae</taxon>
        <taxon>Paroceanicella</taxon>
    </lineage>
</organism>
<dbReference type="PANTHER" id="PTHR11735:SF11">
    <property type="entry name" value="TRNA THREONYLCARBAMOYLADENOSINE BIOSYNTHESIS PROTEIN TSAB"/>
    <property type="match status" value="1"/>
</dbReference>
<dbReference type="AlphaFoldDB" id="A0A5B8FI91"/>
<dbReference type="InterPro" id="IPR043129">
    <property type="entry name" value="ATPase_NBD"/>
</dbReference>
<dbReference type="GO" id="GO:0005829">
    <property type="term" value="C:cytosol"/>
    <property type="evidence" value="ECO:0007669"/>
    <property type="project" value="TreeGrafter"/>
</dbReference>
<dbReference type="PANTHER" id="PTHR11735">
    <property type="entry name" value="TRNA N6-ADENOSINE THREONYLCARBAMOYLTRANSFERASE"/>
    <property type="match status" value="1"/>
</dbReference>
<keyword evidence="2" id="KW-0808">Transferase</keyword>
<evidence type="ECO:0000313" key="2">
    <source>
        <dbReference type="EMBL" id="QDL93491.1"/>
    </source>
</evidence>
<dbReference type="InterPro" id="IPR022496">
    <property type="entry name" value="T6A_TsaB"/>
</dbReference>
<dbReference type="EMBL" id="CP040818">
    <property type="protein sequence ID" value="QDL93491.1"/>
    <property type="molecule type" value="Genomic_DNA"/>
</dbReference>
<dbReference type="RefSeq" id="WP_138575870.1">
    <property type="nucleotide sequence ID" value="NZ_CP040818.1"/>
</dbReference>
<proteinExistence type="predicted"/>
<evidence type="ECO:0000313" key="3">
    <source>
        <dbReference type="Proteomes" id="UP000305888"/>
    </source>
</evidence>
<reference evidence="2 3" key="1">
    <citation type="submission" date="2019-06" db="EMBL/GenBank/DDBJ databases">
        <title>Genome sequence of Rhodobacteraceae bacterium D4M1.</title>
        <authorList>
            <person name="Cao J."/>
        </authorList>
    </citation>
    <scope>NUCLEOTIDE SEQUENCE [LARGE SCALE GENOMIC DNA]</scope>
    <source>
        <strain evidence="2 3">D4M1</strain>
    </source>
</reference>
<dbReference type="OrthoDB" id="9809995at2"/>
<keyword evidence="3" id="KW-1185">Reference proteome</keyword>
<protein>
    <submittedName>
        <fullName evidence="2">tRNA (Adenosine(37)-N6)-threonylcarbamoyltransferase complex dimerization subunit type 1 TsaB</fullName>
    </submittedName>
</protein>
<name>A0A5B8FI91_9RHOB</name>
<dbReference type="KEGG" id="ppru:FDP22_17900"/>
<dbReference type="SUPFAM" id="SSF53067">
    <property type="entry name" value="Actin-like ATPase domain"/>
    <property type="match status" value="1"/>
</dbReference>
<dbReference type="Proteomes" id="UP000305888">
    <property type="component" value="Chromosome"/>
</dbReference>
<gene>
    <name evidence="2" type="primary">tsaB</name>
    <name evidence="2" type="ORF">FDP22_17900</name>
</gene>
<evidence type="ECO:0000259" key="1">
    <source>
        <dbReference type="Pfam" id="PF00814"/>
    </source>
</evidence>
<dbReference type="NCBIfam" id="TIGR03725">
    <property type="entry name" value="T6A_YeaZ"/>
    <property type="match status" value="1"/>
</dbReference>
<dbReference type="Gene3D" id="3.30.420.40">
    <property type="match status" value="2"/>
</dbReference>
<dbReference type="GO" id="GO:0016740">
    <property type="term" value="F:transferase activity"/>
    <property type="evidence" value="ECO:0007669"/>
    <property type="project" value="UniProtKB-KW"/>
</dbReference>
<dbReference type="Pfam" id="PF00814">
    <property type="entry name" value="TsaD"/>
    <property type="match status" value="1"/>
</dbReference>
<dbReference type="InterPro" id="IPR000905">
    <property type="entry name" value="Gcp-like_dom"/>
</dbReference>
<sequence length="219" mass="22212">MPPEPLLLAFDTSAAHCAAALLCGERVAASRTEPMARGQAERLVPLLEEVLAEGGARWADLAGIGVCTGPGNFTGVRISVATARGLALSLGRPAIGVSRLEALAAGHDGPVLALVDARQGRFYAQLFGAGAAEAPRMTDADTLAAETWPDGLTIVGAEAEPLAARLGARAAGQGDAPDPVALARIALSRLATPGPRPAPLYLRAADAALPSEQPPVILP</sequence>
<dbReference type="GO" id="GO:0002949">
    <property type="term" value="P:tRNA threonylcarbamoyladenosine modification"/>
    <property type="evidence" value="ECO:0007669"/>
    <property type="project" value="InterPro"/>
</dbReference>
<accession>A0A5B8FI91</accession>